<gene>
    <name evidence="4" type="ORF">ABWT76_004201</name>
</gene>
<dbReference type="AlphaFoldDB" id="A0AAU8J8Q4"/>
<evidence type="ECO:0000256" key="3">
    <source>
        <dbReference type="SAM" id="SignalP"/>
    </source>
</evidence>
<organism evidence="4">
    <name type="scientific">Planktothricoides raciborskii GIHE-MW2</name>
    <dbReference type="NCBI Taxonomy" id="2792601"/>
    <lineage>
        <taxon>Bacteria</taxon>
        <taxon>Bacillati</taxon>
        <taxon>Cyanobacteriota</taxon>
        <taxon>Cyanophyceae</taxon>
        <taxon>Oscillatoriophycideae</taxon>
        <taxon>Oscillatoriales</taxon>
        <taxon>Oscillatoriaceae</taxon>
        <taxon>Planktothricoides</taxon>
    </lineage>
</organism>
<evidence type="ECO:0000256" key="1">
    <source>
        <dbReference type="SAM" id="Coils"/>
    </source>
</evidence>
<name>A0AAU8J8Q4_9CYAN</name>
<feature type="signal peptide" evidence="3">
    <location>
        <begin position="1"/>
        <end position="28"/>
    </location>
</feature>
<sequence length="186" mass="20645">MRFGTLKVFTGSSLFLLLCAIGSPASIAQEMQLAQRPPMNRANCSEAYRGNVVRINNDRVAIKMPNGERRLLNVPRTQQALLGVALGNELVVCEDGTVTVPVENMEAMGDDGGLRDRIAETFRRLEQEEAARREAAARELEQMRMEQMRTQPVQTAPATTPIPMREPVRVEPARPAPAPQPVRALW</sequence>
<protein>
    <recommendedName>
        <fullName evidence="5">SpoVT-AbrB domain-containing protein</fullName>
    </recommendedName>
</protein>
<evidence type="ECO:0000313" key="4">
    <source>
        <dbReference type="EMBL" id="XCM35512.1"/>
    </source>
</evidence>
<feature type="chain" id="PRO_5043493477" description="SpoVT-AbrB domain-containing protein" evidence="3">
    <location>
        <begin position="29"/>
        <end position="186"/>
    </location>
</feature>
<dbReference type="EMBL" id="CP159837">
    <property type="protein sequence ID" value="XCM35512.1"/>
    <property type="molecule type" value="Genomic_DNA"/>
</dbReference>
<accession>A0AAU8J8Q4</accession>
<evidence type="ECO:0000256" key="2">
    <source>
        <dbReference type="SAM" id="MobiDB-lite"/>
    </source>
</evidence>
<reference evidence="4" key="1">
    <citation type="submission" date="2024-07" db="EMBL/GenBank/DDBJ databases">
        <authorList>
            <person name="Kim Y.J."/>
            <person name="Jeong J.Y."/>
        </authorList>
    </citation>
    <scope>NUCLEOTIDE SEQUENCE</scope>
    <source>
        <strain evidence="4">GIHE-MW2</strain>
    </source>
</reference>
<keyword evidence="1" id="KW-0175">Coiled coil</keyword>
<feature type="region of interest" description="Disordered" evidence="2">
    <location>
        <begin position="147"/>
        <end position="186"/>
    </location>
</feature>
<proteinExistence type="predicted"/>
<dbReference type="RefSeq" id="WP_354634909.1">
    <property type="nucleotide sequence ID" value="NZ_CP159837.1"/>
</dbReference>
<feature type="compositionally biased region" description="Low complexity" evidence="2">
    <location>
        <begin position="150"/>
        <end position="165"/>
    </location>
</feature>
<evidence type="ECO:0008006" key="5">
    <source>
        <dbReference type="Google" id="ProtNLM"/>
    </source>
</evidence>
<feature type="coiled-coil region" evidence="1">
    <location>
        <begin position="118"/>
        <end position="146"/>
    </location>
</feature>
<keyword evidence="3" id="KW-0732">Signal</keyword>